<dbReference type="Proteomes" id="UP001148125">
    <property type="component" value="Unassembled WGS sequence"/>
</dbReference>
<evidence type="ECO:0000313" key="2">
    <source>
        <dbReference type="EMBL" id="MDE5414023.1"/>
    </source>
</evidence>
<comment type="caution">
    <text evidence="2">The sequence shown here is derived from an EMBL/GenBank/DDBJ whole genome shotgun (WGS) entry which is preliminary data.</text>
</comment>
<feature type="transmembrane region" description="Helical" evidence="1">
    <location>
        <begin position="6"/>
        <end position="27"/>
    </location>
</feature>
<reference evidence="2" key="1">
    <citation type="submission" date="2024-05" db="EMBL/GenBank/DDBJ databases">
        <title>Alkalihalobacillus sp. strain MEB203 novel alkaliphilic bacterium from Lonar Lake, India.</title>
        <authorList>
            <person name="Joshi A."/>
            <person name="Thite S."/>
            <person name="Mengade P."/>
        </authorList>
    </citation>
    <scope>NUCLEOTIDE SEQUENCE</scope>
    <source>
        <strain evidence="2">MEB 203</strain>
    </source>
</reference>
<dbReference type="RefSeq" id="WP_275118639.1">
    <property type="nucleotide sequence ID" value="NZ_JAOTPO010000007.1"/>
</dbReference>
<keyword evidence="1" id="KW-0472">Membrane</keyword>
<keyword evidence="1" id="KW-1133">Transmembrane helix</keyword>
<organism evidence="2 3">
    <name type="scientific">Alkalihalobacterium chitinilyticum</name>
    <dbReference type="NCBI Taxonomy" id="2980103"/>
    <lineage>
        <taxon>Bacteria</taxon>
        <taxon>Bacillati</taxon>
        <taxon>Bacillota</taxon>
        <taxon>Bacilli</taxon>
        <taxon>Bacillales</taxon>
        <taxon>Bacillaceae</taxon>
        <taxon>Alkalihalobacterium</taxon>
    </lineage>
</organism>
<proteinExistence type="predicted"/>
<dbReference type="EMBL" id="JAOTPO010000007">
    <property type="protein sequence ID" value="MDE5414023.1"/>
    <property type="molecule type" value="Genomic_DNA"/>
</dbReference>
<accession>A0ABT5VEX7</accession>
<evidence type="ECO:0000313" key="3">
    <source>
        <dbReference type="Proteomes" id="UP001148125"/>
    </source>
</evidence>
<evidence type="ECO:0000256" key="1">
    <source>
        <dbReference type="SAM" id="Phobius"/>
    </source>
</evidence>
<protein>
    <submittedName>
        <fullName evidence="2">Uncharacterized protein</fullName>
    </submittedName>
</protein>
<name>A0ABT5VEX7_9BACI</name>
<gene>
    <name evidence="2" type="ORF">N7Z68_11590</name>
</gene>
<keyword evidence="1" id="KW-0812">Transmembrane</keyword>
<keyword evidence="3" id="KW-1185">Reference proteome</keyword>
<sequence length="111" mass="13290">MESIFGVIIGLFFILFIPLQIVFAIIIKIEVFKLRKKDRITEDDASDFLKSMRYVLWVPYTTKYFSRMREAYRYIYDSPLVSFEMKRKVHKSLKRRLVKGIPAPKAYQKIS</sequence>